<accession>A0A4R5QJB3</accession>
<reference evidence="1 2" key="1">
    <citation type="journal article" date="2016" name="J. Microbiol.">
        <title>Dankookia rubra gen. nov., sp. nov., an alphaproteobacterium isolated from sediment of a shallow stream.</title>
        <authorList>
            <person name="Kim W.H."/>
            <person name="Kim D.H."/>
            <person name="Kang K."/>
            <person name="Ahn T.Y."/>
        </authorList>
    </citation>
    <scope>NUCLEOTIDE SEQUENCE [LARGE SCALE GENOMIC DNA]</scope>
    <source>
        <strain evidence="1 2">JCM30602</strain>
    </source>
</reference>
<evidence type="ECO:0000313" key="2">
    <source>
        <dbReference type="Proteomes" id="UP000295096"/>
    </source>
</evidence>
<keyword evidence="2" id="KW-1185">Reference proteome</keyword>
<proteinExistence type="predicted"/>
<dbReference type="EMBL" id="SMSJ01000008">
    <property type="protein sequence ID" value="TDH62928.1"/>
    <property type="molecule type" value="Genomic_DNA"/>
</dbReference>
<dbReference type="Proteomes" id="UP000295096">
    <property type="component" value="Unassembled WGS sequence"/>
</dbReference>
<name>A0A4R5QJB3_9PROT</name>
<dbReference type="RefSeq" id="WP_133288377.1">
    <property type="nucleotide sequence ID" value="NZ_SMSJ01000008.1"/>
</dbReference>
<dbReference type="AlphaFoldDB" id="A0A4R5QJB3"/>
<sequence length="74" mass="8200">MSGRAIARRVDALERAMPLPDLSKLTEAELEARVMSDVEAWRDAEMRALADPSSTMARRTQAEDALRVVAEMLA</sequence>
<protein>
    <submittedName>
        <fullName evidence="1">Uncharacterized protein</fullName>
    </submittedName>
</protein>
<evidence type="ECO:0000313" key="1">
    <source>
        <dbReference type="EMBL" id="TDH62928.1"/>
    </source>
</evidence>
<organism evidence="1 2">
    <name type="scientific">Dankookia rubra</name>
    <dbReference type="NCBI Taxonomy" id="1442381"/>
    <lineage>
        <taxon>Bacteria</taxon>
        <taxon>Pseudomonadati</taxon>
        <taxon>Pseudomonadota</taxon>
        <taxon>Alphaproteobacteria</taxon>
        <taxon>Acetobacterales</taxon>
        <taxon>Roseomonadaceae</taxon>
        <taxon>Dankookia</taxon>
    </lineage>
</organism>
<comment type="caution">
    <text evidence="1">The sequence shown here is derived from an EMBL/GenBank/DDBJ whole genome shotgun (WGS) entry which is preliminary data.</text>
</comment>
<gene>
    <name evidence="1" type="ORF">E2C06_09610</name>
</gene>